<dbReference type="Pfam" id="PF03033">
    <property type="entry name" value="Glyco_transf_28"/>
    <property type="match status" value="1"/>
</dbReference>
<keyword evidence="1 10" id="KW-1003">Cell membrane</keyword>
<evidence type="ECO:0000256" key="2">
    <source>
        <dbReference type="ARBA" id="ARBA00022618"/>
    </source>
</evidence>
<evidence type="ECO:0000259" key="11">
    <source>
        <dbReference type="Pfam" id="PF03033"/>
    </source>
</evidence>
<reference evidence="13 14" key="1">
    <citation type="submission" date="2024-02" db="EMBL/GenBank/DDBJ databases">
        <title>New especies of Spiribacter isolated from saline water.</title>
        <authorList>
            <person name="Leon M.J."/>
            <person name="De La Haba R."/>
            <person name="Sanchez-Porro C."/>
            <person name="Ventosa A."/>
        </authorList>
    </citation>
    <scope>NUCLEOTIDE SEQUENCE [LARGE SCALE GENOMIC DNA]</scope>
    <source>
        <strain evidence="14">ag22IC4-189</strain>
    </source>
</reference>
<dbReference type="EC" id="2.4.1.227" evidence="10"/>
<dbReference type="EMBL" id="JBAKFF010000001">
    <property type="protein sequence ID" value="MEX0429963.1"/>
    <property type="molecule type" value="Genomic_DNA"/>
</dbReference>
<dbReference type="Pfam" id="PF04101">
    <property type="entry name" value="Glyco_tran_28_C"/>
    <property type="match status" value="1"/>
</dbReference>
<dbReference type="SUPFAM" id="SSF53756">
    <property type="entry name" value="UDP-Glycosyltransferase/glycogen phosphorylase"/>
    <property type="match status" value="1"/>
</dbReference>
<dbReference type="InterPro" id="IPR007235">
    <property type="entry name" value="Glyco_trans_28_C"/>
</dbReference>
<dbReference type="PANTHER" id="PTHR21015:SF22">
    <property type="entry name" value="GLYCOSYLTRANSFERASE"/>
    <property type="match status" value="1"/>
</dbReference>
<keyword evidence="4 10" id="KW-0808">Transferase</keyword>
<keyword evidence="7 10" id="KW-0472">Membrane</keyword>
<evidence type="ECO:0000256" key="4">
    <source>
        <dbReference type="ARBA" id="ARBA00022679"/>
    </source>
</evidence>
<dbReference type="Proteomes" id="UP001556637">
    <property type="component" value="Unassembled WGS sequence"/>
</dbReference>
<feature type="binding site" evidence="10">
    <location>
        <position position="244"/>
    </location>
    <ligand>
        <name>UDP-N-acetyl-alpha-D-glucosamine</name>
        <dbReference type="ChEBI" id="CHEBI:57705"/>
    </ligand>
</feature>
<comment type="pathway">
    <text evidence="10">Cell wall biogenesis; peptidoglycan biosynthesis.</text>
</comment>
<dbReference type="HAMAP" id="MF_00033">
    <property type="entry name" value="MurG"/>
    <property type="match status" value="1"/>
</dbReference>
<evidence type="ECO:0000256" key="6">
    <source>
        <dbReference type="ARBA" id="ARBA00022984"/>
    </source>
</evidence>
<evidence type="ECO:0000313" key="14">
    <source>
        <dbReference type="Proteomes" id="UP001556637"/>
    </source>
</evidence>
<feature type="domain" description="Glycosyl transferase family 28 C-terminal" evidence="12">
    <location>
        <begin position="184"/>
        <end position="347"/>
    </location>
</feature>
<feature type="binding site" evidence="10">
    <location>
        <position position="190"/>
    </location>
    <ligand>
        <name>UDP-N-acetyl-alpha-D-glucosamine</name>
        <dbReference type="ChEBI" id="CHEBI:57705"/>
    </ligand>
</feature>
<evidence type="ECO:0000256" key="7">
    <source>
        <dbReference type="ARBA" id="ARBA00023136"/>
    </source>
</evidence>
<comment type="catalytic activity">
    <reaction evidence="10">
        <text>di-trans,octa-cis-undecaprenyl diphospho-N-acetyl-alpha-D-muramoyl-L-alanyl-D-glutamyl-meso-2,6-diaminopimeloyl-D-alanyl-D-alanine + UDP-N-acetyl-alpha-D-glucosamine = di-trans,octa-cis-undecaprenyl diphospho-[N-acetyl-alpha-D-glucosaminyl-(1-&gt;4)]-N-acetyl-alpha-D-muramoyl-L-alanyl-D-glutamyl-meso-2,6-diaminopimeloyl-D-alanyl-D-alanine + UDP + H(+)</text>
        <dbReference type="Rhea" id="RHEA:31227"/>
        <dbReference type="ChEBI" id="CHEBI:15378"/>
        <dbReference type="ChEBI" id="CHEBI:57705"/>
        <dbReference type="ChEBI" id="CHEBI:58223"/>
        <dbReference type="ChEBI" id="CHEBI:61387"/>
        <dbReference type="ChEBI" id="CHEBI:61388"/>
        <dbReference type="EC" id="2.4.1.227"/>
    </reaction>
</comment>
<evidence type="ECO:0000313" key="13">
    <source>
        <dbReference type="EMBL" id="MEX0429963.1"/>
    </source>
</evidence>
<evidence type="ECO:0000256" key="8">
    <source>
        <dbReference type="ARBA" id="ARBA00023306"/>
    </source>
</evidence>
<evidence type="ECO:0000256" key="1">
    <source>
        <dbReference type="ARBA" id="ARBA00022475"/>
    </source>
</evidence>
<evidence type="ECO:0000256" key="10">
    <source>
        <dbReference type="HAMAP-Rule" id="MF_00033"/>
    </source>
</evidence>
<name>A0ABV3T6Y0_9GAMM</name>
<dbReference type="CDD" id="cd03785">
    <property type="entry name" value="GT28_MurG"/>
    <property type="match status" value="1"/>
</dbReference>
<protein>
    <recommendedName>
        <fullName evidence="10">UDP-N-acetylglucosamine--N-acetylmuramyl-(pentapeptide) pyrophosphoryl-undecaprenol N-acetylglucosamine transferase</fullName>
        <ecNumber evidence="10">2.4.1.227</ecNumber>
    </recommendedName>
    <alternativeName>
        <fullName evidence="10">Undecaprenyl-PP-MurNAc-pentapeptide-UDPGlcNAc GlcNAc transferase</fullName>
    </alternativeName>
</protein>
<comment type="function">
    <text evidence="10">Cell wall formation. Catalyzes the transfer of a GlcNAc subunit on undecaprenyl-pyrophosphoryl-MurNAc-pentapeptide (lipid intermediate I) to form undecaprenyl-pyrophosphoryl-MurNAc-(pentapeptide)GlcNAc (lipid intermediate II).</text>
</comment>
<dbReference type="RefSeq" id="WP_367982758.1">
    <property type="nucleotide sequence ID" value="NZ_JBAKFF010000001.1"/>
</dbReference>
<feature type="binding site" evidence="10">
    <location>
        <position position="164"/>
    </location>
    <ligand>
        <name>UDP-N-acetyl-alpha-D-glucosamine</name>
        <dbReference type="ChEBI" id="CHEBI:57705"/>
    </ligand>
</feature>
<proteinExistence type="inferred from homology"/>
<keyword evidence="3 10" id="KW-0328">Glycosyltransferase</keyword>
<keyword evidence="5 10" id="KW-0133">Cell shape</keyword>
<keyword evidence="2 10" id="KW-0132">Cell division</keyword>
<feature type="binding site" evidence="10">
    <location>
        <begin position="263"/>
        <end position="268"/>
    </location>
    <ligand>
        <name>UDP-N-acetyl-alpha-D-glucosamine</name>
        <dbReference type="ChEBI" id="CHEBI:57705"/>
    </ligand>
</feature>
<keyword evidence="9 10" id="KW-0961">Cell wall biogenesis/degradation</keyword>
<accession>A0ABV3T6Y0</accession>
<feature type="binding site" evidence="10">
    <location>
        <begin position="13"/>
        <end position="15"/>
    </location>
    <ligand>
        <name>UDP-N-acetyl-alpha-D-glucosamine</name>
        <dbReference type="ChEBI" id="CHEBI:57705"/>
    </ligand>
</feature>
<dbReference type="GO" id="GO:0016757">
    <property type="term" value="F:glycosyltransferase activity"/>
    <property type="evidence" value="ECO:0007669"/>
    <property type="project" value="UniProtKB-KW"/>
</dbReference>
<feature type="domain" description="Glycosyltransferase family 28 N-terminal" evidence="11">
    <location>
        <begin position="6"/>
        <end position="143"/>
    </location>
</feature>
<sequence>MSARPVLIIAGGTGGHVFPALAVAQVLTGRSVPVVWLGTPNGLEARVVPAAGLPLETVSVRGLRGNGLIGWLKAPWMVGRAIVQALGVIRRHQPRVVLGMGGYVAGPGGVAARLRRLPLVIHEQNAIAGLTNRLLSRLATRVLTGLDAAFAQGVDAEFTGNPVRTEIADRSAIDSADHGGALRLLVIGGSLGALSLNRAVPQAIAALPEAERPDIRHQAGQSTLDIARGAYADAGVEARIDPFIDDMAEAYRWCDLVVCRAGALTVSELAAAGVPAILVPFPHAVDDHQTANARFLVNAGAARMIADRDLTPDSLAALLSELLGDRDRLRTMSAAAHQVGRPAAAERVADICMEVAA</sequence>
<gene>
    <name evidence="10 13" type="primary">murG</name>
    <name evidence="13" type="ORF">V6X30_00925</name>
</gene>
<evidence type="ECO:0000259" key="12">
    <source>
        <dbReference type="Pfam" id="PF04101"/>
    </source>
</evidence>
<comment type="caution">
    <text evidence="13">The sequence shown here is derived from an EMBL/GenBank/DDBJ whole genome shotgun (WGS) entry which is preliminary data.</text>
</comment>
<comment type="subcellular location">
    <subcellularLocation>
        <location evidence="10">Cell membrane</location>
        <topology evidence="10">Peripheral membrane protein</topology>
        <orientation evidence="10">Cytoplasmic side</orientation>
    </subcellularLocation>
</comment>
<evidence type="ECO:0000256" key="9">
    <source>
        <dbReference type="ARBA" id="ARBA00023316"/>
    </source>
</evidence>
<dbReference type="Gene3D" id="3.40.50.2000">
    <property type="entry name" value="Glycogen Phosphorylase B"/>
    <property type="match status" value="2"/>
</dbReference>
<feature type="binding site" evidence="10">
    <location>
        <position position="289"/>
    </location>
    <ligand>
        <name>UDP-N-acetyl-alpha-D-glucosamine</name>
        <dbReference type="ChEBI" id="CHEBI:57705"/>
    </ligand>
</feature>
<evidence type="ECO:0000256" key="5">
    <source>
        <dbReference type="ARBA" id="ARBA00022960"/>
    </source>
</evidence>
<keyword evidence="6 10" id="KW-0573">Peptidoglycan synthesis</keyword>
<dbReference type="NCBIfam" id="TIGR01133">
    <property type="entry name" value="murG"/>
    <property type="match status" value="1"/>
</dbReference>
<evidence type="ECO:0000256" key="3">
    <source>
        <dbReference type="ARBA" id="ARBA00022676"/>
    </source>
</evidence>
<keyword evidence="14" id="KW-1185">Reference proteome</keyword>
<dbReference type="InterPro" id="IPR006009">
    <property type="entry name" value="GlcNAc_MurG"/>
</dbReference>
<feature type="binding site" evidence="10">
    <location>
        <position position="125"/>
    </location>
    <ligand>
        <name>UDP-N-acetyl-alpha-D-glucosamine</name>
        <dbReference type="ChEBI" id="CHEBI:57705"/>
    </ligand>
</feature>
<dbReference type="PANTHER" id="PTHR21015">
    <property type="entry name" value="UDP-N-ACETYLGLUCOSAMINE--N-ACETYLMURAMYL-(PENTAPEPTIDE) PYROPHOSPHORYL-UNDECAPRENOL N-ACETYLGLUCOSAMINE TRANSFERASE 1"/>
    <property type="match status" value="1"/>
</dbReference>
<keyword evidence="8 10" id="KW-0131">Cell cycle</keyword>
<dbReference type="InterPro" id="IPR004276">
    <property type="entry name" value="GlycoTrans_28_N"/>
</dbReference>
<organism evidence="13 14">
    <name type="scientific">Spiribacter insolitus</name>
    <dbReference type="NCBI Taxonomy" id="3122417"/>
    <lineage>
        <taxon>Bacteria</taxon>
        <taxon>Pseudomonadati</taxon>
        <taxon>Pseudomonadota</taxon>
        <taxon>Gammaproteobacteria</taxon>
        <taxon>Chromatiales</taxon>
        <taxon>Ectothiorhodospiraceae</taxon>
        <taxon>Spiribacter</taxon>
    </lineage>
</organism>
<comment type="similarity">
    <text evidence="10">Belongs to the glycosyltransferase 28 family. MurG subfamily.</text>
</comment>